<dbReference type="AlphaFoldDB" id="A0A173LLN8"/>
<feature type="active site" description="Nucleophile" evidence="4">
    <location>
        <position position="408"/>
    </location>
</feature>
<dbReference type="KEGG" id="dtm:BJL86_1783"/>
<protein>
    <submittedName>
        <fullName evidence="8">Putative RNA methyltransferase</fullName>
    </submittedName>
</protein>
<feature type="domain" description="TRAM" evidence="7">
    <location>
        <begin position="1"/>
        <end position="57"/>
    </location>
</feature>
<gene>
    <name evidence="8" type="ORF">BJL86_1783</name>
</gene>
<dbReference type="InterPro" id="IPR029063">
    <property type="entry name" value="SAM-dependent_MTases_sf"/>
</dbReference>
<dbReference type="PANTHER" id="PTHR11061">
    <property type="entry name" value="RNA M5U METHYLTRANSFERASE"/>
    <property type="match status" value="1"/>
</dbReference>
<reference evidence="8 9" key="1">
    <citation type="submission" date="2016-06" db="EMBL/GenBank/DDBJ databases">
        <title>Complete genome sequence of a saline-alkali tolerant type strain Dietzia timorensis ID05-A0528T.</title>
        <authorList>
            <person name="Wu X."/>
        </authorList>
    </citation>
    <scope>NUCLEOTIDE SEQUENCE [LARGE SCALE GENOMIC DNA]</scope>
    <source>
        <strain evidence="8 9">ID05-A0528</strain>
    </source>
</reference>
<dbReference type="EMBL" id="CP015961">
    <property type="protein sequence ID" value="ANI92554.1"/>
    <property type="molecule type" value="Genomic_DNA"/>
</dbReference>
<name>A0A173LLN8_9ACTN</name>
<dbReference type="PROSITE" id="PS01230">
    <property type="entry name" value="TRMA_1"/>
    <property type="match status" value="1"/>
</dbReference>
<dbReference type="GO" id="GO:0070475">
    <property type="term" value="P:rRNA base methylation"/>
    <property type="evidence" value="ECO:0007669"/>
    <property type="project" value="TreeGrafter"/>
</dbReference>
<accession>A0A173LLN8</accession>
<dbReference type="SUPFAM" id="SSF53335">
    <property type="entry name" value="S-adenosyl-L-methionine-dependent methyltransferases"/>
    <property type="match status" value="1"/>
</dbReference>
<evidence type="ECO:0000256" key="6">
    <source>
        <dbReference type="SAM" id="MobiDB-lite"/>
    </source>
</evidence>
<dbReference type="PROSITE" id="PS50926">
    <property type="entry name" value="TRAM"/>
    <property type="match status" value="1"/>
</dbReference>
<dbReference type="PROSITE" id="PS51687">
    <property type="entry name" value="SAM_MT_RNA_M5U"/>
    <property type="match status" value="1"/>
</dbReference>
<evidence type="ECO:0000256" key="1">
    <source>
        <dbReference type="ARBA" id="ARBA00022603"/>
    </source>
</evidence>
<feature type="binding site" evidence="4">
    <location>
        <position position="309"/>
    </location>
    <ligand>
        <name>S-adenosyl-L-methionine</name>
        <dbReference type="ChEBI" id="CHEBI:59789"/>
    </ligand>
</feature>
<evidence type="ECO:0000256" key="5">
    <source>
        <dbReference type="PROSITE-ProRule" id="PRU10015"/>
    </source>
</evidence>
<dbReference type="RefSeq" id="WP_067470946.1">
    <property type="nucleotide sequence ID" value="NZ_CP015961.1"/>
</dbReference>
<feature type="binding site" evidence="4">
    <location>
        <position position="381"/>
    </location>
    <ligand>
        <name>S-adenosyl-L-methionine</name>
        <dbReference type="ChEBI" id="CHEBI:59789"/>
    </ligand>
</feature>
<dbReference type="InterPro" id="IPR030390">
    <property type="entry name" value="MeTrfase_TrmA_AS"/>
</dbReference>
<evidence type="ECO:0000313" key="9">
    <source>
        <dbReference type="Proteomes" id="UP000186104"/>
    </source>
</evidence>
<dbReference type="PANTHER" id="PTHR11061:SF30">
    <property type="entry name" value="TRNA (URACIL(54)-C(5))-METHYLTRANSFERASE"/>
    <property type="match status" value="1"/>
</dbReference>
<sequence>MTEGTITVTADAIAHGGEAICRNEGLVVFVPGLLPGETAAVRITSAKKSFARAEIVELVSASPERRPIVCPAAAAGAGCCDLAYTTSAHARALKTEILRDQLRRLGGFSAAEWEPVLDDVGVRDIGPSAHPGEQDEMQRWRTVARWHSDSSGRIGVRRAGSHRVVTEDRCSQVVPEIAAAVELIESAGAPKDAEIVIAAGIDGDVAVQWRRTEKPGSPRRGGTRGRAQRRRARSATAAWKALDGRGGLPTAVGRALEHELMPPWIWHLEASAFWQAHRSALVAYADVVRESAAALVRGGREELRVWDLYGGVGALGSAALDAATFAGGRARVTAVETAAPAVIAGRDTARRIGADLDIVSSDVRSWLEGSADVMPDLVITDPPRAGLGADVIGELSRSNPGTIVHIGCDIASFARDLGLFADAGFGVERIQGIDAFPGTHHLEAVAVLSGRS</sequence>
<comment type="similarity">
    <text evidence="4">Belongs to the class I-like SAM-binding methyltransferase superfamily. RNA M5U methyltransferase family.</text>
</comment>
<dbReference type="STRING" id="499555.BJL86_1783"/>
<evidence type="ECO:0000313" key="8">
    <source>
        <dbReference type="EMBL" id="ANI92554.1"/>
    </source>
</evidence>
<dbReference type="Proteomes" id="UP000186104">
    <property type="component" value="Chromosome"/>
</dbReference>
<proteinExistence type="inferred from homology"/>
<evidence type="ECO:0000256" key="4">
    <source>
        <dbReference type="PROSITE-ProRule" id="PRU01024"/>
    </source>
</evidence>
<dbReference type="SUPFAM" id="SSF50249">
    <property type="entry name" value="Nucleic acid-binding proteins"/>
    <property type="match status" value="1"/>
</dbReference>
<keyword evidence="9" id="KW-1185">Reference proteome</keyword>
<feature type="active site" evidence="5">
    <location>
        <position position="408"/>
    </location>
</feature>
<keyword evidence="2 4" id="KW-0808">Transferase</keyword>
<dbReference type="InterPro" id="IPR010280">
    <property type="entry name" value="U5_MeTrfase_fam"/>
</dbReference>
<keyword evidence="1 4" id="KW-0489">Methyltransferase</keyword>
<organism evidence="8 9">
    <name type="scientific">Dietzia timorensis</name>
    <dbReference type="NCBI Taxonomy" id="499555"/>
    <lineage>
        <taxon>Bacteria</taxon>
        <taxon>Bacillati</taxon>
        <taxon>Actinomycetota</taxon>
        <taxon>Actinomycetes</taxon>
        <taxon>Mycobacteriales</taxon>
        <taxon>Dietziaceae</taxon>
        <taxon>Dietzia</taxon>
    </lineage>
</organism>
<feature type="binding site" evidence="4">
    <location>
        <position position="275"/>
    </location>
    <ligand>
        <name>S-adenosyl-L-methionine</name>
        <dbReference type="ChEBI" id="CHEBI:59789"/>
    </ligand>
</feature>
<keyword evidence="3 4" id="KW-0949">S-adenosyl-L-methionine</keyword>
<dbReference type="Gene3D" id="2.40.50.1070">
    <property type="match status" value="1"/>
</dbReference>
<evidence type="ECO:0000256" key="2">
    <source>
        <dbReference type="ARBA" id="ARBA00022679"/>
    </source>
</evidence>
<dbReference type="GO" id="GO:0070041">
    <property type="term" value="F:rRNA (uridine-C5-)-methyltransferase activity"/>
    <property type="evidence" value="ECO:0007669"/>
    <property type="project" value="TreeGrafter"/>
</dbReference>
<dbReference type="Pfam" id="PF01938">
    <property type="entry name" value="TRAM"/>
    <property type="match status" value="1"/>
</dbReference>
<dbReference type="InterPro" id="IPR002792">
    <property type="entry name" value="TRAM_dom"/>
</dbReference>
<feature type="binding site" evidence="4">
    <location>
        <position position="336"/>
    </location>
    <ligand>
        <name>S-adenosyl-L-methionine</name>
        <dbReference type="ChEBI" id="CHEBI:59789"/>
    </ligand>
</feature>
<dbReference type="Gene3D" id="3.40.50.150">
    <property type="entry name" value="Vaccinia Virus protein VP39"/>
    <property type="match status" value="1"/>
</dbReference>
<feature type="region of interest" description="Disordered" evidence="6">
    <location>
        <begin position="212"/>
        <end position="232"/>
    </location>
</feature>
<feature type="compositionally biased region" description="Basic residues" evidence="6">
    <location>
        <begin position="221"/>
        <end position="232"/>
    </location>
</feature>
<dbReference type="Gene3D" id="2.40.50.140">
    <property type="entry name" value="Nucleic acid-binding proteins"/>
    <property type="match status" value="1"/>
</dbReference>
<evidence type="ECO:0000256" key="3">
    <source>
        <dbReference type="ARBA" id="ARBA00022691"/>
    </source>
</evidence>
<evidence type="ECO:0000259" key="7">
    <source>
        <dbReference type="PROSITE" id="PS50926"/>
    </source>
</evidence>
<dbReference type="InterPro" id="IPR012340">
    <property type="entry name" value="NA-bd_OB-fold"/>
</dbReference>